<feature type="region of interest" description="Disordered" evidence="1">
    <location>
        <begin position="1"/>
        <end position="59"/>
    </location>
</feature>
<evidence type="ECO:0000256" key="1">
    <source>
        <dbReference type="SAM" id="MobiDB-lite"/>
    </source>
</evidence>
<keyword evidence="3" id="KW-1185">Reference proteome</keyword>
<organism evidence="2 3">
    <name type="scientific">Sphaerobolus stellatus (strain SS14)</name>
    <dbReference type="NCBI Taxonomy" id="990650"/>
    <lineage>
        <taxon>Eukaryota</taxon>
        <taxon>Fungi</taxon>
        <taxon>Dikarya</taxon>
        <taxon>Basidiomycota</taxon>
        <taxon>Agaricomycotina</taxon>
        <taxon>Agaricomycetes</taxon>
        <taxon>Phallomycetidae</taxon>
        <taxon>Geastrales</taxon>
        <taxon>Sphaerobolaceae</taxon>
        <taxon>Sphaerobolus</taxon>
    </lineage>
</organism>
<dbReference type="EMBL" id="KN837296">
    <property type="protein sequence ID" value="KIJ28850.1"/>
    <property type="molecule type" value="Genomic_DNA"/>
</dbReference>
<dbReference type="HOGENOM" id="CLU_1416004_0_0_1"/>
<proteinExistence type="predicted"/>
<evidence type="ECO:0000313" key="3">
    <source>
        <dbReference type="Proteomes" id="UP000054279"/>
    </source>
</evidence>
<protein>
    <submittedName>
        <fullName evidence="2">Uncharacterized protein</fullName>
    </submittedName>
</protein>
<name>A0A0C9UUJ4_SPHS4</name>
<evidence type="ECO:0000313" key="2">
    <source>
        <dbReference type="EMBL" id="KIJ28850.1"/>
    </source>
</evidence>
<feature type="region of interest" description="Disordered" evidence="1">
    <location>
        <begin position="117"/>
        <end position="142"/>
    </location>
</feature>
<dbReference type="AlphaFoldDB" id="A0A0C9UUJ4"/>
<feature type="compositionally biased region" description="Polar residues" evidence="1">
    <location>
        <begin position="38"/>
        <end position="51"/>
    </location>
</feature>
<sequence length="192" mass="20910">MTPHTEHWEQISECSANSQPLPQPFPRFDAGSAHPLPQNHNQNLSQQTQQHPAPPESSADAMNHIRNQVAQIRQQASAVPPQLMSQVPLGMHAVAQLQQRANIPPLPSFDPQYAGTPANSQQNVPPHISAPPHAQALPVPQPQHPQLLPPQLVPAQHIPAAWYGQPRWGTVGTLARAPDEPQAAWMPGYNGC</sequence>
<accession>A0A0C9UUJ4</accession>
<dbReference type="Proteomes" id="UP000054279">
    <property type="component" value="Unassembled WGS sequence"/>
</dbReference>
<gene>
    <name evidence="2" type="ORF">M422DRAFT_269818</name>
</gene>
<feature type="compositionally biased region" description="Basic and acidic residues" evidence="1">
    <location>
        <begin position="1"/>
        <end position="10"/>
    </location>
</feature>
<reference evidence="2 3" key="1">
    <citation type="submission" date="2014-06" db="EMBL/GenBank/DDBJ databases">
        <title>Evolutionary Origins and Diversification of the Mycorrhizal Mutualists.</title>
        <authorList>
            <consortium name="DOE Joint Genome Institute"/>
            <consortium name="Mycorrhizal Genomics Consortium"/>
            <person name="Kohler A."/>
            <person name="Kuo A."/>
            <person name="Nagy L.G."/>
            <person name="Floudas D."/>
            <person name="Copeland A."/>
            <person name="Barry K.W."/>
            <person name="Cichocki N."/>
            <person name="Veneault-Fourrey C."/>
            <person name="LaButti K."/>
            <person name="Lindquist E.A."/>
            <person name="Lipzen A."/>
            <person name="Lundell T."/>
            <person name="Morin E."/>
            <person name="Murat C."/>
            <person name="Riley R."/>
            <person name="Ohm R."/>
            <person name="Sun H."/>
            <person name="Tunlid A."/>
            <person name="Henrissat B."/>
            <person name="Grigoriev I.V."/>
            <person name="Hibbett D.S."/>
            <person name="Martin F."/>
        </authorList>
    </citation>
    <scope>NUCLEOTIDE SEQUENCE [LARGE SCALE GENOMIC DNA]</scope>
    <source>
        <strain evidence="2 3">SS14</strain>
    </source>
</reference>